<evidence type="ECO:0000256" key="1">
    <source>
        <dbReference type="ARBA" id="ARBA00023118"/>
    </source>
</evidence>
<protein>
    <submittedName>
        <fullName evidence="3">CRISPR-associated endoribonuclease Cas6</fullName>
    </submittedName>
</protein>
<evidence type="ECO:0000313" key="3">
    <source>
        <dbReference type="EMBL" id="MBC1779743.1"/>
    </source>
</evidence>
<dbReference type="Pfam" id="PF01881">
    <property type="entry name" value="Cas_Cas6_C"/>
    <property type="match status" value="1"/>
</dbReference>
<dbReference type="InterPro" id="IPR010156">
    <property type="entry name" value="CRISPR-assoc_prot_Cas6"/>
</dbReference>
<dbReference type="Proteomes" id="UP000553016">
    <property type="component" value="Unassembled WGS sequence"/>
</dbReference>
<dbReference type="EMBL" id="JAARZA010000002">
    <property type="protein sequence ID" value="MBC2239920.1"/>
    <property type="molecule type" value="Genomic_DNA"/>
</dbReference>
<gene>
    <name evidence="3" type="primary">cas6</name>
    <name evidence="3" type="ORF">HCA46_12940</name>
    <name evidence="4" type="ORF">HCB35_05495</name>
</gene>
<dbReference type="InterPro" id="IPR049435">
    <property type="entry name" value="Cas_Cas6_C"/>
</dbReference>
<reference evidence="5 6" key="1">
    <citation type="submission" date="2020-03" db="EMBL/GenBank/DDBJ databases">
        <title>Soil Listeria distribution.</title>
        <authorList>
            <person name="Liao J."/>
            <person name="Wiedmann M."/>
        </authorList>
    </citation>
    <scope>NUCLEOTIDE SEQUENCE [LARGE SCALE GENOMIC DNA]</scope>
    <source>
        <strain evidence="4 6">FSL L7-0149</strain>
        <strain evidence="3 5">FSL L7-1017</strain>
    </source>
</reference>
<dbReference type="NCBIfam" id="TIGR01877">
    <property type="entry name" value="cas_cas6"/>
    <property type="match status" value="1"/>
</dbReference>
<dbReference type="GO" id="GO:0016788">
    <property type="term" value="F:hydrolase activity, acting on ester bonds"/>
    <property type="evidence" value="ECO:0007669"/>
    <property type="project" value="InterPro"/>
</dbReference>
<evidence type="ECO:0000259" key="2">
    <source>
        <dbReference type="Pfam" id="PF01881"/>
    </source>
</evidence>
<evidence type="ECO:0000313" key="6">
    <source>
        <dbReference type="Proteomes" id="UP000553016"/>
    </source>
</evidence>
<dbReference type="EMBL" id="JAARUV010000004">
    <property type="protein sequence ID" value="MBC1779743.1"/>
    <property type="molecule type" value="Genomic_DNA"/>
</dbReference>
<proteinExistence type="predicted"/>
<accession>A0A7X1CJ63</accession>
<dbReference type="CDD" id="cd21140">
    <property type="entry name" value="Cas6_I-like"/>
    <property type="match status" value="1"/>
</dbReference>
<dbReference type="GO" id="GO:0051607">
    <property type="term" value="P:defense response to virus"/>
    <property type="evidence" value="ECO:0007669"/>
    <property type="project" value="UniProtKB-KW"/>
</dbReference>
<dbReference type="Gene3D" id="3.30.70.1900">
    <property type="match status" value="1"/>
</dbReference>
<sequence>MRLKIICSLDNEQVPLDYRSKILMIIKTGLAKEHPSVFSNLYDSNKQKEFTFSVYFRDAKFDKDEITVAGKEVVINFSTGNVELAIPFYNAFITQRWETIKVSEKCNLQIQRVEMIKTRELTGDSICFKTLSPIVCRDHNQETYKDWFYDYSDKEFENILKRNLQSKLEKKYGSFVAEDIKKVSITPINMKKTVVLHYDLYMACSIGLLKIEAPQYMLEYMASSGLGSITGMGFGMLEQV</sequence>
<dbReference type="PANTHER" id="PTHR36984">
    <property type="entry name" value="CRISPR-ASSOCIATED ENDORIBONUCLEASE CAS6 1"/>
    <property type="match status" value="1"/>
</dbReference>
<dbReference type="InterPro" id="IPR045747">
    <property type="entry name" value="CRISPR-assoc_prot_Cas6_N_sf"/>
</dbReference>
<name>A0A7X1CJ63_9LIST</name>
<keyword evidence="1" id="KW-0051">Antiviral defense</keyword>
<dbReference type="Gene3D" id="3.30.70.1890">
    <property type="match status" value="1"/>
</dbReference>
<comment type="caution">
    <text evidence="3">The sequence shown here is derived from an EMBL/GenBank/DDBJ whole genome shotgun (WGS) entry which is preliminary data.</text>
</comment>
<dbReference type="Proteomes" id="UP000547643">
    <property type="component" value="Unassembled WGS sequence"/>
</dbReference>
<dbReference type="RefSeq" id="WP_185470920.1">
    <property type="nucleotide sequence ID" value="NZ_JAARRX010000004.1"/>
</dbReference>
<feature type="domain" description="CRISPR associated protein Cas6 C-terminal" evidence="2">
    <location>
        <begin position="118"/>
        <end position="238"/>
    </location>
</feature>
<dbReference type="PANTHER" id="PTHR36984:SF3">
    <property type="entry name" value="CRISPR-ASSOCIATED ENDORIBONUCLEASE CAS6"/>
    <property type="match status" value="1"/>
</dbReference>
<organism evidence="3 5">
    <name type="scientific">Listeria booriae</name>
    <dbReference type="NCBI Taxonomy" id="1552123"/>
    <lineage>
        <taxon>Bacteria</taxon>
        <taxon>Bacillati</taxon>
        <taxon>Bacillota</taxon>
        <taxon>Bacilli</taxon>
        <taxon>Bacillales</taxon>
        <taxon>Listeriaceae</taxon>
        <taxon>Listeria</taxon>
    </lineage>
</organism>
<evidence type="ECO:0000313" key="5">
    <source>
        <dbReference type="Proteomes" id="UP000547643"/>
    </source>
</evidence>
<dbReference type="AlphaFoldDB" id="A0A7X1CJ63"/>
<evidence type="ECO:0000313" key="4">
    <source>
        <dbReference type="EMBL" id="MBC2239920.1"/>
    </source>
</evidence>